<accession>A0A934T173</accession>
<feature type="signal peptide" evidence="1">
    <location>
        <begin position="1"/>
        <end position="43"/>
    </location>
</feature>
<evidence type="ECO:0000313" key="2">
    <source>
        <dbReference type="EMBL" id="MBK4736739.1"/>
    </source>
</evidence>
<dbReference type="RefSeq" id="WP_200594451.1">
    <property type="nucleotide sequence ID" value="NZ_JAEPBG010000008.1"/>
</dbReference>
<proteinExistence type="predicted"/>
<dbReference type="Pfam" id="PF13689">
    <property type="entry name" value="DUF4154"/>
    <property type="match status" value="1"/>
</dbReference>
<evidence type="ECO:0000313" key="3">
    <source>
        <dbReference type="Proteomes" id="UP000622890"/>
    </source>
</evidence>
<feature type="chain" id="PRO_5036910360" evidence="1">
    <location>
        <begin position="44"/>
        <end position="205"/>
    </location>
</feature>
<dbReference type="AlphaFoldDB" id="A0A934T173"/>
<dbReference type="Proteomes" id="UP000622890">
    <property type="component" value="Unassembled WGS sequence"/>
</dbReference>
<evidence type="ECO:0000256" key="1">
    <source>
        <dbReference type="SAM" id="SignalP"/>
    </source>
</evidence>
<reference evidence="2" key="1">
    <citation type="submission" date="2021-01" db="EMBL/GenBank/DDBJ databases">
        <title>Genome sequence of strain Noviherbaspirillum sp. DKR-6.</title>
        <authorList>
            <person name="Chaudhary D.K."/>
        </authorList>
    </citation>
    <scope>NUCLEOTIDE SEQUENCE</scope>
    <source>
        <strain evidence="2">DKR-6</strain>
    </source>
</reference>
<organism evidence="2 3">
    <name type="scientific">Noviherbaspirillum pedocola</name>
    <dbReference type="NCBI Taxonomy" id="2801341"/>
    <lineage>
        <taxon>Bacteria</taxon>
        <taxon>Pseudomonadati</taxon>
        <taxon>Pseudomonadota</taxon>
        <taxon>Betaproteobacteria</taxon>
        <taxon>Burkholderiales</taxon>
        <taxon>Oxalobacteraceae</taxon>
        <taxon>Noviherbaspirillum</taxon>
    </lineage>
</organism>
<sequence>MSAPADIHSMRPRRHKRFARARRVALLWALCFGALGQPAWVHAQAVGMEASEEKLEAAYMLKFLNYVEWPASAFPAPDAPYRIAVVGDAAVAEEMARASAGKTIDNRPIVVSRPGANDSMNDIDMLFVGRSDRAGATALLARLRTQPVLTVTAGEGGLDMGSIINFRIVDNRVRFEVSLDAAERAGLKLSARLLGVAINVVKGNR</sequence>
<name>A0A934T173_9BURK</name>
<gene>
    <name evidence="2" type="ORF">JJB74_19100</name>
</gene>
<dbReference type="EMBL" id="JAEPBG010000008">
    <property type="protein sequence ID" value="MBK4736739.1"/>
    <property type="molecule type" value="Genomic_DNA"/>
</dbReference>
<keyword evidence="3" id="KW-1185">Reference proteome</keyword>
<protein>
    <submittedName>
        <fullName evidence="2">YfiR family protein</fullName>
    </submittedName>
</protein>
<comment type="caution">
    <text evidence="2">The sequence shown here is derived from an EMBL/GenBank/DDBJ whole genome shotgun (WGS) entry which is preliminary data.</text>
</comment>
<dbReference type="InterPro" id="IPR025293">
    <property type="entry name" value="YfiR/HmsC-like"/>
</dbReference>
<keyword evidence="1" id="KW-0732">Signal</keyword>